<dbReference type="EMBL" id="JBFRUW010000007">
    <property type="protein sequence ID" value="MFA0567624.1"/>
    <property type="molecule type" value="Genomic_DNA"/>
</dbReference>
<dbReference type="PANTHER" id="PTHR37290:SF1">
    <property type="entry name" value="INNER MEMBRANE PROTEIN YIAA"/>
    <property type="match status" value="1"/>
</dbReference>
<feature type="transmembrane region" description="Helical" evidence="1">
    <location>
        <begin position="105"/>
        <end position="121"/>
    </location>
</feature>
<keyword evidence="4" id="KW-1185">Reference proteome</keyword>
<dbReference type="Pfam" id="PF05360">
    <property type="entry name" value="YiaAB"/>
    <property type="match status" value="2"/>
</dbReference>
<feature type="domain" description="YiaAB two helix" evidence="2">
    <location>
        <begin position="12"/>
        <end position="64"/>
    </location>
</feature>
<sequence>MEQPYQKPTAAFVASAWGAFIIGAGAYLFGLWYSTMELNEKGYYLSLLLFGLFSAISLQKTVRDKLEGIQVTAMYVMSCRVALAAAILLFAIGLRNAELALSEKGFFAMAFTLALFAVITIQKNVRDIAACPETKVTVFDDEAEQAPQKSSD</sequence>
<gene>
    <name evidence="3" type="primary">yiaA</name>
    <name evidence="3" type="ORF">AB4566_04970</name>
</gene>
<proteinExistence type="predicted"/>
<protein>
    <submittedName>
        <fullName evidence="3">Inner membrane protein YiaA</fullName>
    </submittedName>
</protein>
<feature type="transmembrane region" description="Helical" evidence="1">
    <location>
        <begin position="71"/>
        <end position="93"/>
    </location>
</feature>
<name>A0ABV4N8A0_9VIBR</name>
<keyword evidence="1" id="KW-1133">Transmembrane helix</keyword>
<dbReference type="InterPro" id="IPR038972">
    <property type="entry name" value="YiaA-like"/>
</dbReference>
<evidence type="ECO:0000313" key="4">
    <source>
        <dbReference type="Proteomes" id="UP001570417"/>
    </source>
</evidence>
<evidence type="ECO:0000313" key="3">
    <source>
        <dbReference type="EMBL" id="MFA0567624.1"/>
    </source>
</evidence>
<keyword evidence="1" id="KW-0472">Membrane</keyword>
<reference evidence="3 4" key="1">
    <citation type="journal article" date="2024" name="ISME J.">
        <title>Tailless and filamentous prophages are predominant in marine Vibrio.</title>
        <authorList>
            <person name="Steensen K."/>
            <person name="Seneca J."/>
            <person name="Bartlau N."/>
            <person name="Yu X.A."/>
            <person name="Hussain F.A."/>
            <person name="Polz M.F."/>
        </authorList>
    </citation>
    <scope>NUCLEOTIDE SEQUENCE [LARGE SCALE GENOMIC DNA]</scope>
    <source>
        <strain evidence="3 4">10N.222.51.A1</strain>
    </source>
</reference>
<dbReference type="InterPro" id="IPR008024">
    <property type="entry name" value="YiaAB"/>
</dbReference>
<accession>A0ABV4N8A0</accession>
<feature type="transmembrane region" description="Helical" evidence="1">
    <location>
        <begin position="42"/>
        <end position="59"/>
    </location>
</feature>
<evidence type="ECO:0000259" key="2">
    <source>
        <dbReference type="Pfam" id="PF05360"/>
    </source>
</evidence>
<dbReference type="RefSeq" id="WP_372265140.1">
    <property type="nucleotide sequence ID" value="NZ_JBFRUW010000007.1"/>
</dbReference>
<comment type="caution">
    <text evidence="3">The sequence shown here is derived from an EMBL/GenBank/DDBJ whole genome shotgun (WGS) entry which is preliminary data.</text>
</comment>
<evidence type="ECO:0000256" key="1">
    <source>
        <dbReference type="SAM" id="Phobius"/>
    </source>
</evidence>
<dbReference type="Proteomes" id="UP001570417">
    <property type="component" value="Unassembled WGS sequence"/>
</dbReference>
<feature type="transmembrane region" description="Helical" evidence="1">
    <location>
        <begin position="12"/>
        <end position="30"/>
    </location>
</feature>
<dbReference type="NCBIfam" id="NF008482">
    <property type="entry name" value="PRK11383.1"/>
    <property type="match status" value="1"/>
</dbReference>
<keyword evidence="1" id="KW-0812">Transmembrane</keyword>
<feature type="domain" description="YiaAB two helix" evidence="2">
    <location>
        <begin position="75"/>
        <end position="127"/>
    </location>
</feature>
<organism evidence="3 4">
    <name type="scientific">Vibrio gallaecicus</name>
    <dbReference type="NCBI Taxonomy" id="552386"/>
    <lineage>
        <taxon>Bacteria</taxon>
        <taxon>Pseudomonadati</taxon>
        <taxon>Pseudomonadota</taxon>
        <taxon>Gammaproteobacteria</taxon>
        <taxon>Vibrionales</taxon>
        <taxon>Vibrionaceae</taxon>
        <taxon>Vibrio</taxon>
    </lineage>
</organism>
<dbReference type="PANTHER" id="PTHR37290">
    <property type="entry name" value="INNER MEMBRANE PROTEIN YIAA-RELATED"/>
    <property type="match status" value="1"/>
</dbReference>